<reference evidence="2" key="2">
    <citation type="submission" date="2018-10" db="UniProtKB">
        <authorList>
            <consortium name="EnsemblPlants"/>
        </authorList>
    </citation>
    <scope>IDENTIFICATION</scope>
</reference>
<evidence type="ECO:0000313" key="3">
    <source>
        <dbReference type="Proteomes" id="UP000019116"/>
    </source>
</evidence>
<dbReference type="KEGG" id="taes:123155807"/>
<dbReference type="InterPro" id="IPR046533">
    <property type="entry name" value="DUF6598"/>
</dbReference>
<dbReference type="PANTHER" id="PTHR33065">
    <property type="entry name" value="OS07G0486400 PROTEIN"/>
    <property type="match status" value="1"/>
</dbReference>
<dbReference type="Gramene" id="TraesCS7B02G132200.1">
    <property type="protein sequence ID" value="TraesCS7B02G132200.1"/>
    <property type="gene ID" value="TraesCS7B02G132200"/>
</dbReference>
<dbReference type="Gramene" id="TraesSYM5B03G02901820.1">
    <property type="protein sequence ID" value="TraesSYM5B03G02901820.1"/>
    <property type="gene ID" value="TraesSYM5B03G02901820"/>
</dbReference>
<keyword evidence="3" id="KW-1185">Reference proteome</keyword>
<dbReference type="Gramene" id="TraesROB_scaffold_030900_01G000100.1">
    <property type="protein sequence ID" value="TraesROB_scaffold_030900_01G000100.1"/>
    <property type="gene ID" value="TraesROB_scaffold_030900_01G000100"/>
</dbReference>
<dbReference type="Gramene" id="TraesARI5B03G02915490.1">
    <property type="protein sequence ID" value="TraesARI5B03G02915490.1"/>
    <property type="gene ID" value="TraesARI5B03G02915490"/>
</dbReference>
<dbReference type="Gramene" id="TraesCS7B03G0359400.1">
    <property type="protein sequence ID" value="TraesCS7B03G0359400.1.CDS"/>
    <property type="gene ID" value="TraesCS7B03G0359400"/>
</dbReference>
<feature type="domain" description="DUF6598" evidence="1">
    <location>
        <begin position="148"/>
        <end position="370"/>
    </location>
</feature>
<proteinExistence type="predicted"/>
<protein>
    <recommendedName>
        <fullName evidence="1">DUF6598 domain-containing protein</fullName>
    </recommendedName>
</protein>
<reference evidence="2" key="1">
    <citation type="submission" date="2018-08" db="EMBL/GenBank/DDBJ databases">
        <authorList>
            <person name="Rossello M."/>
        </authorList>
    </citation>
    <scope>NUCLEOTIDE SEQUENCE [LARGE SCALE GENOMIC DNA]</scope>
    <source>
        <strain evidence="2">cv. Chinese Spring</strain>
    </source>
</reference>
<organism evidence="2">
    <name type="scientific">Triticum aestivum</name>
    <name type="common">Wheat</name>
    <dbReference type="NCBI Taxonomy" id="4565"/>
    <lineage>
        <taxon>Eukaryota</taxon>
        <taxon>Viridiplantae</taxon>
        <taxon>Streptophyta</taxon>
        <taxon>Embryophyta</taxon>
        <taxon>Tracheophyta</taxon>
        <taxon>Spermatophyta</taxon>
        <taxon>Magnoliopsida</taxon>
        <taxon>Liliopsida</taxon>
        <taxon>Poales</taxon>
        <taxon>Poaceae</taxon>
        <taxon>BOP clade</taxon>
        <taxon>Pooideae</taxon>
        <taxon>Triticodae</taxon>
        <taxon>Triticeae</taxon>
        <taxon>Triticinae</taxon>
        <taxon>Triticum</taxon>
    </lineage>
</organism>
<dbReference type="Proteomes" id="UP000019116">
    <property type="component" value="Chromosome 7B"/>
</dbReference>
<sequence>MQSLPWAIIRSVSRVGSAAPRWWLPALARRDAPPLMESAPSYPNQHLYKIFREKHSKLDLPCLSFCSATTRGMDKAERMKAAEESNPMVETSAIQDVYYQPIIPGSSHRDGTIYKKRLEWESEYCVDVDDRTETQLEPASWDDMTCEMMQIFSLKLAKSPINSGSMQLYGYIAARDEYDLRLNYLFNRSREDPIVVQQGSLIQMTGPKRGIAFHCDVLLEFDMRIKNGENKGDDTQLIDGMSEFRGLLMPWEPTEIPINGNCATVEMSAALVSNAIAATVEVIISEAHGDFDLSLSSIVSVVEEHEFQLFHGSAGDWCGARRFVIAVTVNTMLHLKFMLGHRCSNGNIEDTCSFKAKLNGHAIHQTNFEAASILTKVTWAAWPHEMFR</sequence>
<evidence type="ECO:0000259" key="1">
    <source>
        <dbReference type="Pfam" id="PF20241"/>
    </source>
</evidence>
<dbReference type="Pfam" id="PF20241">
    <property type="entry name" value="DUF6598"/>
    <property type="match status" value="1"/>
</dbReference>
<dbReference type="AlphaFoldDB" id="A0A3B6SH61"/>
<dbReference type="EnsemblPlants" id="TraesCS7B02G132200.1">
    <property type="protein sequence ID" value="TraesCS7B02G132200.1"/>
    <property type="gene ID" value="TraesCS7B02G132200"/>
</dbReference>
<accession>A0A3B6SH61</accession>
<name>A0A3B6SH61_WHEAT</name>
<dbReference type="PANTHER" id="PTHR33065:SF203">
    <property type="entry name" value="DUF6598 DOMAIN-CONTAINING PROTEIN"/>
    <property type="match status" value="1"/>
</dbReference>
<dbReference type="Gramene" id="TraesCAD_scaffold_037946_01G000100.1">
    <property type="protein sequence ID" value="TraesCAD_scaffold_037946_01G000100.1"/>
    <property type="gene ID" value="TraesCAD_scaffold_037946_01G000100"/>
</dbReference>
<dbReference type="GeneID" id="123155807"/>
<dbReference type="Gramene" id="TraesLAC7B03G04051600.1">
    <property type="protein sequence ID" value="TraesLAC7B03G04051600.1"/>
    <property type="gene ID" value="TraesLAC7B03G04051600"/>
</dbReference>
<evidence type="ECO:0000313" key="2">
    <source>
        <dbReference type="EnsemblPlants" id="TraesCS7B02G132200.1"/>
    </source>
</evidence>
<dbReference type="OrthoDB" id="642104at2759"/>
<dbReference type="Gramene" id="TraesJAG7B03G04082880.1">
    <property type="protein sequence ID" value="TraesJAG7B03G04082880.1"/>
    <property type="gene ID" value="TraesJAG7B03G04082880"/>
</dbReference>
<dbReference type="RefSeq" id="XP_044429871.1">
    <property type="nucleotide sequence ID" value="XM_044573936.1"/>
</dbReference>
<gene>
    <name evidence="2" type="primary">LOC123155807</name>
</gene>